<evidence type="ECO:0000256" key="15">
    <source>
        <dbReference type="SAM" id="Phobius"/>
    </source>
</evidence>
<sequence length="733" mass="79901">MVSRVDLYPRVEIATAVVAVVIGLASYAIVTGVRAPAAGLPPSLVTVLLVANLTPLMVLITLIARRLALLVGHRRRGTAGARLHVRLVALFSVVAAVPSLLVVIFASMLFQYGVEFWFSDRAQTVLENADRVAQAYVQENKQRIVNDLLAMASDVSGYGQEFGLESQSFAQGLAWQVAARNLSEAAVVVQADGELNLIAGANLDRRPLDRRIRPQDVSAVSTGSARVITDAGDRVEALIRLDPETPVFLYVSRKVDPLVLAQVARTQTALSDYKTLVTRSRALELRFNIILLVVSLLILAISIWVALWLANRLVSPIRRLVTAAERVGAGDLSARVSVRHSPDEIGTLARAFNRMTTQLQAQTRQLITANDQLDDRRVFTEAVLAGVTAGILSVDGDGRIQLANRSAEVLLEAEEGALVGKPLADAAPELAQIIDAGQGEMIVQIERGLETQTLAVKLVEVAGGHVLTFNDISQQLADQRRAAWADVARRIAHEIKNPLTPIQLSAERLQRKYGGQINDDPQTFARLTGTIVRQVGDLRRMVDEFSSFARMPKPVFREEPVLDIARQTLFLHEVAHPAIEYRVTVGEPAPVLVCDRRQIAQALTNLVKNATEAVEARRETDSAAGSVEIAIAQEAGRLVVSVLDDGVGLPRERDRITEPYVTTRMRGTGLGLAIVKKIVEEHFGNLEFLDRPGGGTIARMTFDMHLLAAARDEPDPTNDNPEEQQTNRRADGS</sequence>
<dbReference type="GO" id="GO:0006355">
    <property type="term" value="P:regulation of DNA-templated transcription"/>
    <property type="evidence" value="ECO:0007669"/>
    <property type="project" value="InterPro"/>
</dbReference>
<dbReference type="Pfam" id="PF19312">
    <property type="entry name" value="NtrY_N"/>
    <property type="match status" value="1"/>
</dbReference>
<dbReference type="InterPro" id="IPR003661">
    <property type="entry name" value="HisK_dim/P_dom"/>
</dbReference>
<reference evidence="19" key="1">
    <citation type="submission" date="2016-11" db="EMBL/GenBank/DDBJ databases">
        <title>Complete Genome Sequence of alachlor-degrading Sphingomonas sp. strain JJ-A5.</title>
        <authorList>
            <person name="Lee H."/>
            <person name="Ka J.-O."/>
        </authorList>
    </citation>
    <scope>NUCLEOTIDE SEQUENCE [LARGE SCALE GENOMIC DNA]</scope>
    <source>
        <strain evidence="19">JJ-A5</strain>
    </source>
</reference>
<dbReference type="KEGG" id="sphj:BSL82_06195"/>
<dbReference type="InterPro" id="IPR004358">
    <property type="entry name" value="Sig_transdc_His_kin-like_C"/>
</dbReference>
<evidence type="ECO:0000256" key="12">
    <source>
        <dbReference type="ARBA" id="ARBA00023012"/>
    </source>
</evidence>
<dbReference type="GO" id="GO:0000156">
    <property type="term" value="F:phosphorelay response regulator activity"/>
    <property type="evidence" value="ECO:0007669"/>
    <property type="project" value="TreeGrafter"/>
</dbReference>
<accession>A0A1L3ZZC3</accession>
<dbReference type="SUPFAM" id="SSF158472">
    <property type="entry name" value="HAMP domain-like"/>
    <property type="match status" value="1"/>
</dbReference>
<evidence type="ECO:0000256" key="8">
    <source>
        <dbReference type="ARBA" id="ARBA00022741"/>
    </source>
</evidence>
<keyword evidence="5" id="KW-0597">Phosphoprotein</keyword>
<dbReference type="InterPro" id="IPR050351">
    <property type="entry name" value="BphY/WalK/GraS-like"/>
</dbReference>
<evidence type="ECO:0000256" key="2">
    <source>
        <dbReference type="ARBA" id="ARBA00004651"/>
    </source>
</evidence>
<dbReference type="CDD" id="cd00082">
    <property type="entry name" value="HisKA"/>
    <property type="match status" value="1"/>
</dbReference>
<evidence type="ECO:0000256" key="13">
    <source>
        <dbReference type="ARBA" id="ARBA00023136"/>
    </source>
</evidence>
<evidence type="ECO:0000256" key="10">
    <source>
        <dbReference type="ARBA" id="ARBA00022840"/>
    </source>
</evidence>
<name>A0A1L3ZZC3_9SPHN</name>
<evidence type="ECO:0000256" key="1">
    <source>
        <dbReference type="ARBA" id="ARBA00000085"/>
    </source>
</evidence>
<dbReference type="SUPFAM" id="SSF55785">
    <property type="entry name" value="PYP-like sensor domain (PAS domain)"/>
    <property type="match status" value="1"/>
</dbReference>
<keyword evidence="11 15" id="KW-1133">Transmembrane helix</keyword>
<feature type="domain" description="HAMP" evidence="17">
    <location>
        <begin position="311"/>
        <end position="364"/>
    </location>
</feature>
<dbReference type="InterPro" id="IPR035965">
    <property type="entry name" value="PAS-like_dom_sf"/>
</dbReference>
<dbReference type="Proteomes" id="UP000182063">
    <property type="component" value="Chromosome"/>
</dbReference>
<dbReference type="InterPro" id="IPR005467">
    <property type="entry name" value="His_kinase_dom"/>
</dbReference>
<dbReference type="InterPro" id="IPR003594">
    <property type="entry name" value="HATPase_dom"/>
</dbReference>
<comment type="catalytic activity">
    <reaction evidence="1">
        <text>ATP + protein L-histidine = ADP + protein N-phospho-L-histidine.</text>
        <dbReference type="EC" id="2.7.13.3"/>
    </reaction>
</comment>
<evidence type="ECO:0000256" key="9">
    <source>
        <dbReference type="ARBA" id="ARBA00022777"/>
    </source>
</evidence>
<proteinExistence type="predicted"/>
<evidence type="ECO:0000256" key="5">
    <source>
        <dbReference type="ARBA" id="ARBA00022553"/>
    </source>
</evidence>
<dbReference type="InterPro" id="IPR003660">
    <property type="entry name" value="HAMP_dom"/>
</dbReference>
<dbReference type="InterPro" id="IPR017232">
    <property type="entry name" value="NtrY"/>
</dbReference>
<evidence type="ECO:0000259" key="16">
    <source>
        <dbReference type="PROSITE" id="PS50109"/>
    </source>
</evidence>
<evidence type="ECO:0000313" key="18">
    <source>
        <dbReference type="EMBL" id="API60978.1"/>
    </source>
</evidence>
<dbReference type="GO" id="GO:0005886">
    <property type="term" value="C:plasma membrane"/>
    <property type="evidence" value="ECO:0007669"/>
    <property type="project" value="UniProtKB-SubCell"/>
</dbReference>
<dbReference type="Gene3D" id="1.10.287.130">
    <property type="match status" value="1"/>
</dbReference>
<dbReference type="PRINTS" id="PR00344">
    <property type="entry name" value="BCTRLSENSOR"/>
</dbReference>
<dbReference type="InterPro" id="IPR000014">
    <property type="entry name" value="PAS"/>
</dbReference>
<dbReference type="Pfam" id="PF00989">
    <property type="entry name" value="PAS"/>
    <property type="match status" value="1"/>
</dbReference>
<dbReference type="Pfam" id="PF00512">
    <property type="entry name" value="HisKA"/>
    <property type="match status" value="1"/>
</dbReference>
<dbReference type="PROSITE" id="PS50109">
    <property type="entry name" value="HIS_KIN"/>
    <property type="match status" value="1"/>
</dbReference>
<dbReference type="CDD" id="cd00130">
    <property type="entry name" value="PAS"/>
    <property type="match status" value="1"/>
</dbReference>
<dbReference type="SMART" id="SM00387">
    <property type="entry name" value="HATPase_c"/>
    <property type="match status" value="1"/>
</dbReference>
<dbReference type="EMBL" id="CP018221">
    <property type="protein sequence ID" value="API60978.1"/>
    <property type="molecule type" value="Genomic_DNA"/>
</dbReference>
<feature type="transmembrane region" description="Helical" evidence="15">
    <location>
        <begin position="12"/>
        <end position="30"/>
    </location>
</feature>
<protein>
    <recommendedName>
        <fullName evidence="3">histidine kinase</fullName>
        <ecNumber evidence="3">2.7.13.3</ecNumber>
    </recommendedName>
</protein>
<dbReference type="InterPro" id="IPR036097">
    <property type="entry name" value="HisK_dim/P_sf"/>
</dbReference>
<dbReference type="Gene3D" id="3.30.565.10">
    <property type="entry name" value="Histidine kinase-like ATPase, C-terminal domain"/>
    <property type="match status" value="1"/>
</dbReference>
<dbReference type="PANTHER" id="PTHR42878">
    <property type="entry name" value="TWO-COMPONENT HISTIDINE KINASE"/>
    <property type="match status" value="1"/>
</dbReference>
<feature type="region of interest" description="Disordered" evidence="14">
    <location>
        <begin position="710"/>
        <end position="733"/>
    </location>
</feature>
<dbReference type="AlphaFoldDB" id="A0A1L3ZZC3"/>
<feature type="domain" description="Histidine kinase" evidence="16">
    <location>
        <begin position="490"/>
        <end position="706"/>
    </location>
</feature>
<dbReference type="SUPFAM" id="SSF47384">
    <property type="entry name" value="Homodimeric domain of signal transducing histidine kinase"/>
    <property type="match status" value="1"/>
</dbReference>
<dbReference type="EC" id="2.7.13.3" evidence="3"/>
<dbReference type="SMART" id="SM00388">
    <property type="entry name" value="HisKA"/>
    <property type="match status" value="1"/>
</dbReference>
<dbReference type="SMART" id="SM00304">
    <property type="entry name" value="HAMP"/>
    <property type="match status" value="1"/>
</dbReference>
<dbReference type="GO" id="GO:0030295">
    <property type="term" value="F:protein kinase activator activity"/>
    <property type="evidence" value="ECO:0007669"/>
    <property type="project" value="TreeGrafter"/>
</dbReference>
<dbReference type="PANTHER" id="PTHR42878:SF13">
    <property type="entry name" value="HISTIDINE KINASE"/>
    <property type="match status" value="1"/>
</dbReference>
<dbReference type="Pfam" id="PF00672">
    <property type="entry name" value="HAMP"/>
    <property type="match status" value="1"/>
</dbReference>
<dbReference type="GO" id="GO:0007234">
    <property type="term" value="P:osmosensory signaling via phosphorelay pathway"/>
    <property type="evidence" value="ECO:0007669"/>
    <property type="project" value="TreeGrafter"/>
</dbReference>
<dbReference type="InterPro" id="IPR013767">
    <property type="entry name" value="PAS_fold"/>
</dbReference>
<dbReference type="GO" id="GO:0005524">
    <property type="term" value="F:ATP binding"/>
    <property type="evidence" value="ECO:0007669"/>
    <property type="project" value="UniProtKB-KW"/>
</dbReference>
<dbReference type="OrthoDB" id="9776727at2"/>
<evidence type="ECO:0000313" key="19">
    <source>
        <dbReference type="Proteomes" id="UP000182063"/>
    </source>
</evidence>
<dbReference type="Pfam" id="PF02518">
    <property type="entry name" value="HATPase_c"/>
    <property type="match status" value="1"/>
</dbReference>
<keyword evidence="12" id="KW-0902">Two-component regulatory system</keyword>
<evidence type="ECO:0000256" key="4">
    <source>
        <dbReference type="ARBA" id="ARBA00022475"/>
    </source>
</evidence>
<evidence type="ECO:0000256" key="7">
    <source>
        <dbReference type="ARBA" id="ARBA00022692"/>
    </source>
</evidence>
<evidence type="ECO:0000259" key="17">
    <source>
        <dbReference type="PROSITE" id="PS50885"/>
    </source>
</evidence>
<dbReference type="PIRSF" id="PIRSF037532">
    <property type="entry name" value="STHK_NtrY"/>
    <property type="match status" value="1"/>
</dbReference>
<comment type="subcellular location">
    <subcellularLocation>
        <location evidence="2">Cell membrane</location>
        <topology evidence="2">Multi-pass membrane protein</topology>
    </subcellularLocation>
</comment>
<dbReference type="InterPro" id="IPR045671">
    <property type="entry name" value="NtrY-like_N"/>
</dbReference>
<gene>
    <name evidence="18" type="ORF">BSL82_06195</name>
</gene>
<keyword evidence="13 15" id="KW-0472">Membrane</keyword>
<evidence type="ECO:0000256" key="3">
    <source>
        <dbReference type="ARBA" id="ARBA00012438"/>
    </source>
</evidence>
<keyword evidence="4" id="KW-1003">Cell membrane</keyword>
<dbReference type="PROSITE" id="PS50885">
    <property type="entry name" value="HAMP"/>
    <property type="match status" value="1"/>
</dbReference>
<keyword evidence="9 18" id="KW-0418">Kinase</keyword>
<dbReference type="CDD" id="cd06225">
    <property type="entry name" value="HAMP"/>
    <property type="match status" value="1"/>
</dbReference>
<organism evidence="18 19">
    <name type="scientific">Tardibacter chloracetimidivorans</name>
    <dbReference type="NCBI Taxonomy" id="1921510"/>
    <lineage>
        <taxon>Bacteria</taxon>
        <taxon>Pseudomonadati</taxon>
        <taxon>Pseudomonadota</taxon>
        <taxon>Alphaproteobacteria</taxon>
        <taxon>Sphingomonadales</taxon>
        <taxon>Sphingomonadaceae</taxon>
        <taxon>Tardibacter</taxon>
    </lineage>
</organism>
<dbReference type="GO" id="GO:0000155">
    <property type="term" value="F:phosphorelay sensor kinase activity"/>
    <property type="evidence" value="ECO:0007669"/>
    <property type="project" value="InterPro"/>
</dbReference>
<feature type="transmembrane region" description="Helical" evidence="15">
    <location>
        <begin position="42"/>
        <end position="64"/>
    </location>
</feature>
<dbReference type="Gene3D" id="3.30.450.20">
    <property type="entry name" value="PAS domain"/>
    <property type="match status" value="1"/>
</dbReference>
<feature type="transmembrane region" description="Helical" evidence="15">
    <location>
        <begin position="85"/>
        <end position="110"/>
    </location>
</feature>
<keyword evidence="7 15" id="KW-0812">Transmembrane</keyword>
<dbReference type="Gene3D" id="6.10.340.10">
    <property type="match status" value="1"/>
</dbReference>
<dbReference type="InterPro" id="IPR036890">
    <property type="entry name" value="HATPase_C_sf"/>
</dbReference>
<keyword evidence="6" id="KW-0808">Transferase</keyword>
<evidence type="ECO:0000256" key="6">
    <source>
        <dbReference type="ARBA" id="ARBA00022679"/>
    </source>
</evidence>
<evidence type="ECO:0000256" key="11">
    <source>
        <dbReference type="ARBA" id="ARBA00022989"/>
    </source>
</evidence>
<keyword evidence="8" id="KW-0547">Nucleotide-binding</keyword>
<dbReference type="SUPFAM" id="SSF55874">
    <property type="entry name" value="ATPase domain of HSP90 chaperone/DNA topoisomerase II/histidine kinase"/>
    <property type="match status" value="1"/>
</dbReference>
<keyword evidence="19" id="KW-1185">Reference proteome</keyword>
<feature type="transmembrane region" description="Helical" evidence="15">
    <location>
        <begin position="289"/>
        <end position="310"/>
    </location>
</feature>
<evidence type="ECO:0000256" key="14">
    <source>
        <dbReference type="SAM" id="MobiDB-lite"/>
    </source>
</evidence>
<keyword evidence="10" id="KW-0067">ATP-binding</keyword>
<dbReference type="STRING" id="1921510.BSL82_06195"/>